<evidence type="ECO:0000313" key="3">
    <source>
        <dbReference type="EMBL" id="AXI82239.1"/>
    </source>
</evidence>
<keyword evidence="1" id="KW-0472">Membrane</keyword>
<reference evidence="2" key="1">
    <citation type="submission" date="2018-06" db="EMBL/GenBank/DDBJ databases">
        <title>Characterization of grapevine leafroll-associated virus 3 genetic variants and application towards RT-qPCR assay design.</title>
        <authorList>
            <person name="Al Rwahnih M."/>
            <person name="Diaz-Lara A."/>
        </authorList>
    </citation>
    <scope>NUCLEOTIDE SEQUENCE</scope>
    <source>
        <strain evidence="2">Gre233</strain>
        <strain evidence="3">Mar239</strain>
    </source>
</reference>
<evidence type="ECO:0000256" key="1">
    <source>
        <dbReference type="SAM" id="Phobius"/>
    </source>
</evidence>
<sequence>MLCCAYAKEHINSEAVAAIVTVSVILIFLLCVCKRR</sequence>
<protein>
    <submittedName>
        <fullName evidence="2">4 kDa protein</fullName>
    </submittedName>
</protein>
<feature type="transmembrane region" description="Helical" evidence="1">
    <location>
        <begin position="15"/>
        <end position="33"/>
    </location>
</feature>
<name>A0A345T825_9CLOS</name>
<accession>A0A345T825</accession>
<gene>
    <name evidence="2" type="primary">ORF11</name>
</gene>
<keyword evidence="1" id="KW-1133">Transmembrane helix</keyword>
<proteinExistence type="predicted"/>
<keyword evidence="1" id="KW-0812">Transmembrane</keyword>
<organism evidence="2">
    <name type="scientific">Grapevine leafroll-associated virus 3</name>
    <dbReference type="NCBI Taxonomy" id="55951"/>
    <lineage>
        <taxon>Viruses</taxon>
        <taxon>Riboviria</taxon>
        <taxon>Orthornavirae</taxon>
        <taxon>Kitrinoviricota</taxon>
        <taxon>Alsuviricetes</taxon>
        <taxon>Martellivirales</taxon>
        <taxon>Closteroviridae</taxon>
        <taxon>Ampelovirus</taxon>
        <taxon>Ampelovirus trivitis</taxon>
    </lineage>
</organism>
<dbReference type="EMBL" id="MH521105">
    <property type="protein sequence ID" value="AXI82130.1"/>
    <property type="molecule type" value="Genomic_RNA"/>
</dbReference>
<evidence type="ECO:0000313" key="2">
    <source>
        <dbReference type="EMBL" id="AXI82130.1"/>
    </source>
</evidence>
<dbReference type="EMBL" id="MH521114">
    <property type="protein sequence ID" value="AXI82239.1"/>
    <property type="molecule type" value="Genomic_RNA"/>
</dbReference>